<dbReference type="NCBIfam" id="TIGR01164">
    <property type="entry name" value="rplP_bact"/>
    <property type="match status" value="1"/>
</dbReference>
<reference evidence="5 6" key="1">
    <citation type="submission" date="2023-05" db="EMBL/GenBank/DDBJ databases">
        <title>A 100% complete, gapless, phased diploid assembly of the Scenedesmus obliquus UTEX 3031 genome.</title>
        <authorList>
            <person name="Biondi T.C."/>
            <person name="Hanschen E.R."/>
            <person name="Kwon T."/>
            <person name="Eng W."/>
            <person name="Kruse C.P.S."/>
            <person name="Koehler S.I."/>
            <person name="Kunde Y."/>
            <person name="Gleasner C.D."/>
            <person name="You Mak K.T."/>
            <person name="Polle J."/>
            <person name="Hovde B.T."/>
            <person name="Starkenburg S.R."/>
        </authorList>
    </citation>
    <scope>NUCLEOTIDE SEQUENCE [LARGE SCALE GENOMIC DNA]</scope>
    <source>
        <strain evidence="5 6">DOE0152z</strain>
    </source>
</reference>
<dbReference type="InterPro" id="IPR000114">
    <property type="entry name" value="Ribosomal_uL16_bact-type"/>
</dbReference>
<dbReference type="InterPro" id="IPR016180">
    <property type="entry name" value="Ribosomal_uL16_dom"/>
</dbReference>
<organism evidence="5 6">
    <name type="scientific">Tetradesmus obliquus</name>
    <name type="common">Green alga</name>
    <name type="synonym">Acutodesmus obliquus</name>
    <dbReference type="NCBI Taxonomy" id="3088"/>
    <lineage>
        <taxon>Eukaryota</taxon>
        <taxon>Viridiplantae</taxon>
        <taxon>Chlorophyta</taxon>
        <taxon>core chlorophytes</taxon>
        <taxon>Chlorophyceae</taxon>
        <taxon>CS clade</taxon>
        <taxon>Sphaeropleales</taxon>
        <taxon>Scenedesmaceae</taxon>
        <taxon>Tetradesmus</taxon>
    </lineage>
</organism>
<dbReference type="Proteomes" id="UP001244341">
    <property type="component" value="Chromosome 10b"/>
</dbReference>
<proteinExistence type="inferred from homology"/>
<protein>
    <recommendedName>
        <fullName evidence="7">Ribosomal protein L10e/L16 domain-containing protein</fullName>
    </recommendedName>
</protein>
<keyword evidence="6" id="KW-1185">Reference proteome</keyword>
<gene>
    <name evidence="5" type="ORF">OEZ85_003875</name>
</gene>
<evidence type="ECO:0000313" key="6">
    <source>
        <dbReference type="Proteomes" id="UP001244341"/>
    </source>
</evidence>
<evidence type="ECO:0000256" key="4">
    <source>
        <dbReference type="RuleBase" id="RU004413"/>
    </source>
</evidence>
<dbReference type="Pfam" id="PF00252">
    <property type="entry name" value="Ribosomal_L16"/>
    <property type="match status" value="1"/>
</dbReference>
<sequence>MRGFSAGRLCRGLLEVGSRAAAMDCTVAAAAAQQQWPSLWRQGASLFSTSRTAAAGLCSQGSAVQQLCSSSSSSSGAHKSMGFNETICGNTRQLSFGLYGIRAMEHCRIPARTLEAARRTLRRTIKKTAMLWIRVTPNVPVTSKPAEVRMGKGKGTLDYWAAPVRAGQILFEMDRCSKADVQAALHSIQAKMPIKLGFVEWS</sequence>
<dbReference type="PROSITE" id="PS00701">
    <property type="entry name" value="RIBOSOMAL_L16_2"/>
    <property type="match status" value="1"/>
</dbReference>
<dbReference type="SUPFAM" id="SSF54686">
    <property type="entry name" value="Ribosomal protein L16p/L10e"/>
    <property type="match status" value="1"/>
</dbReference>
<evidence type="ECO:0000256" key="3">
    <source>
        <dbReference type="ARBA" id="ARBA00023274"/>
    </source>
</evidence>
<evidence type="ECO:0000256" key="2">
    <source>
        <dbReference type="ARBA" id="ARBA00022980"/>
    </source>
</evidence>
<dbReference type="PANTHER" id="PTHR12220">
    <property type="entry name" value="50S/60S RIBOSOMAL PROTEIN L16"/>
    <property type="match status" value="1"/>
</dbReference>
<dbReference type="InterPro" id="IPR047873">
    <property type="entry name" value="Ribosomal_uL16"/>
</dbReference>
<dbReference type="CDD" id="cd01433">
    <property type="entry name" value="Ribosomal_L16_L10e"/>
    <property type="match status" value="1"/>
</dbReference>
<evidence type="ECO:0000313" key="5">
    <source>
        <dbReference type="EMBL" id="WIA19236.1"/>
    </source>
</evidence>
<dbReference type="InterPro" id="IPR036920">
    <property type="entry name" value="Ribosomal_uL16_sf"/>
</dbReference>
<dbReference type="InterPro" id="IPR020798">
    <property type="entry name" value="Ribosomal_uL16_CS"/>
</dbReference>
<dbReference type="EMBL" id="CP126217">
    <property type="protein sequence ID" value="WIA19236.1"/>
    <property type="molecule type" value="Genomic_DNA"/>
</dbReference>
<comment type="similarity">
    <text evidence="1 4">Belongs to the universal ribosomal protein uL16 family.</text>
</comment>
<accession>A0ABY8UFN7</accession>
<keyword evidence="3 4" id="KW-0687">Ribonucleoprotein</keyword>
<name>A0ABY8UFN7_TETOB</name>
<dbReference type="PANTHER" id="PTHR12220:SF13">
    <property type="entry name" value="LARGE RIBOSOMAL SUBUNIT PROTEIN UL16M"/>
    <property type="match status" value="1"/>
</dbReference>
<dbReference type="PRINTS" id="PR00060">
    <property type="entry name" value="RIBOSOMALL16"/>
</dbReference>
<dbReference type="Gene3D" id="3.90.1170.10">
    <property type="entry name" value="Ribosomal protein L10e/L16"/>
    <property type="match status" value="1"/>
</dbReference>
<keyword evidence="2 4" id="KW-0689">Ribosomal protein</keyword>
<evidence type="ECO:0000256" key="1">
    <source>
        <dbReference type="ARBA" id="ARBA00008931"/>
    </source>
</evidence>
<evidence type="ECO:0008006" key="7">
    <source>
        <dbReference type="Google" id="ProtNLM"/>
    </source>
</evidence>